<evidence type="ECO:0000313" key="2">
    <source>
        <dbReference type="Proteomes" id="UP000256257"/>
    </source>
</evidence>
<keyword evidence="2" id="KW-1185">Reference proteome</keyword>
<dbReference type="EMBL" id="QNVV01000008">
    <property type="protein sequence ID" value="REC47554.1"/>
    <property type="molecule type" value="Genomic_DNA"/>
</dbReference>
<organism evidence="1 2">
    <name type="scientific">Chryseobacterium pennipullorum</name>
    <dbReference type="NCBI Taxonomy" id="2258963"/>
    <lineage>
        <taxon>Bacteria</taxon>
        <taxon>Pseudomonadati</taxon>
        <taxon>Bacteroidota</taxon>
        <taxon>Flavobacteriia</taxon>
        <taxon>Flavobacteriales</taxon>
        <taxon>Weeksellaceae</taxon>
        <taxon>Chryseobacterium group</taxon>
        <taxon>Chryseobacterium</taxon>
    </lineage>
</organism>
<evidence type="ECO:0000313" key="1">
    <source>
        <dbReference type="EMBL" id="REC47554.1"/>
    </source>
</evidence>
<reference evidence="1 2" key="1">
    <citation type="submission" date="2018-06" db="EMBL/GenBank/DDBJ databases">
        <title>Novel Chryseobacterium species.</title>
        <authorList>
            <person name="Newman J."/>
            <person name="Hugo C."/>
            <person name="Oosthuizen L."/>
            <person name="Charimba G."/>
        </authorList>
    </citation>
    <scope>NUCLEOTIDE SEQUENCE [LARGE SCALE GENOMIC DNA]</scope>
    <source>
        <strain evidence="1 2">7_F195</strain>
    </source>
</reference>
<evidence type="ECO:0008006" key="3">
    <source>
        <dbReference type="Google" id="ProtNLM"/>
    </source>
</evidence>
<dbReference type="Proteomes" id="UP000256257">
    <property type="component" value="Unassembled WGS sequence"/>
</dbReference>
<gene>
    <name evidence="1" type="ORF">DRF67_10965</name>
</gene>
<protein>
    <recommendedName>
        <fullName evidence="3">HTH cro/C1-type domain-containing protein</fullName>
    </recommendedName>
</protein>
<comment type="caution">
    <text evidence="1">The sequence shown here is derived from an EMBL/GenBank/DDBJ whole genome shotgun (WGS) entry which is preliminary data.</text>
</comment>
<sequence length="121" mass="14504">MQFFINYFTAVQYQKKVFRYKVAVGIINKRLREAISINSKPMTQIYLNNDIKEKYNIDWNCAREESLPNTTLQNIFLICDYFNIDVSKYFEIVKNVSDEEVDIAINSKKKLTRLYSIYLKY</sequence>
<proteinExistence type="predicted"/>
<dbReference type="RefSeq" id="WP_115928347.1">
    <property type="nucleotide sequence ID" value="NZ_QNVV01000008.1"/>
</dbReference>
<dbReference type="AlphaFoldDB" id="A0A3D9B1P7"/>
<name>A0A3D9B1P7_9FLAO</name>
<accession>A0A3D9B1P7</accession>